<evidence type="ECO:0000313" key="3">
    <source>
        <dbReference type="Proteomes" id="UP000186455"/>
    </source>
</evidence>
<dbReference type="Pfam" id="PF13148">
    <property type="entry name" value="DUF3987"/>
    <property type="match status" value="1"/>
</dbReference>
<dbReference type="EMBL" id="LFBV01000001">
    <property type="protein sequence ID" value="OKH96595.1"/>
    <property type="molecule type" value="Genomic_DNA"/>
</dbReference>
<feature type="region of interest" description="Disordered" evidence="1">
    <location>
        <begin position="396"/>
        <end position="461"/>
    </location>
</feature>
<name>A0A1Q4VFK1_9ACTN</name>
<dbReference type="InterPro" id="IPR025048">
    <property type="entry name" value="DUF3987"/>
</dbReference>
<dbReference type="Proteomes" id="UP000186455">
    <property type="component" value="Unassembled WGS sequence"/>
</dbReference>
<gene>
    <name evidence="2" type="ORF">AB852_00600</name>
</gene>
<accession>A0A1Q4VFK1</accession>
<keyword evidence="3" id="KW-1185">Reference proteome</keyword>
<evidence type="ECO:0008006" key="4">
    <source>
        <dbReference type="Google" id="ProtNLM"/>
    </source>
</evidence>
<feature type="compositionally biased region" description="Basic residues" evidence="1">
    <location>
        <begin position="425"/>
        <end position="435"/>
    </location>
</feature>
<feature type="compositionally biased region" description="Basic and acidic residues" evidence="1">
    <location>
        <begin position="398"/>
        <end position="424"/>
    </location>
</feature>
<evidence type="ECO:0000256" key="1">
    <source>
        <dbReference type="SAM" id="MobiDB-lite"/>
    </source>
</evidence>
<organism evidence="2 3">
    <name type="scientific">Streptomyces uncialis</name>
    <dbReference type="NCBI Taxonomy" id="1048205"/>
    <lineage>
        <taxon>Bacteria</taxon>
        <taxon>Bacillati</taxon>
        <taxon>Actinomycetota</taxon>
        <taxon>Actinomycetes</taxon>
        <taxon>Kitasatosporales</taxon>
        <taxon>Streptomycetaceae</taxon>
        <taxon>Streptomyces</taxon>
    </lineage>
</organism>
<proteinExistence type="predicted"/>
<evidence type="ECO:0000313" key="2">
    <source>
        <dbReference type="EMBL" id="OKH96595.1"/>
    </source>
</evidence>
<dbReference type="STRING" id="1048205.AB852_00600"/>
<feature type="compositionally biased region" description="Pro residues" evidence="1">
    <location>
        <begin position="441"/>
        <end position="451"/>
    </location>
</feature>
<dbReference type="AlphaFoldDB" id="A0A1Q4VFK1"/>
<comment type="caution">
    <text evidence="2">The sequence shown here is derived from an EMBL/GenBank/DDBJ whole genome shotgun (WGS) entry which is preliminary data.</text>
</comment>
<sequence>MNYGPIGEAVTAAMPSSEADPIGVYAATLSLFSSAISGRVTMENGRPVVIWTVLAGRSAIGRKGYALNTALKFCNTSLGSFTRERLVSNISSGPSLVNHLWTREMESMGKEGGPDGRAMIIEEEWASILKRSKRCPTFSQQLRTAWDGKPLRNVTKSKNGDGVQEVYRPLLGLHAHITPGEWAKYVTSDEALGGTFNRILPVLVEGSKRLPFDHVHKVTESKALRDAYRWARAADRQIEFTAQAGRRFDQLREVIEERMVKLPEDISCFMERSAEQVARVAAVLTAAERKTKITRKALDAAWAFVEHSMESVEKLVRDAAAPQRTVKPLTDVVRELLVAHGGRATATELHRKVQTRTNAAGLRAIVEEMPDVQVESVKTKPGPGAPSLVFSLVQVGHQKQDQDQDQEKEPEKERPVLRVVDPRNRKPQTRKRTAPKRSTPTPAPQPEPAVPSNPLASLLAL</sequence>
<protein>
    <recommendedName>
        <fullName evidence="4">DUF3987 domain-containing protein</fullName>
    </recommendedName>
</protein>
<reference evidence="2 3" key="1">
    <citation type="submission" date="2015-06" db="EMBL/GenBank/DDBJ databases">
        <title>Cloning and characterization of the uncialamcin biosynthetic gene cluster.</title>
        <authorList>
            <person name="Yan X."/>
            <person name="Huang T."/>
            <person name="Ge H."/>
            <person name="Shen B."/>
        </authorList>
    </citation>
    <scope>NUCLEOTIDE SEQUENCE [LARGE SCALE GENOMIC DNA]</scope>
    <source>
        <strain evidence="2 3">DCA2648</strain>
    </source>
</reference>